<dbReference type="Proteomes" id="UP000662931">
    <property type="component" value="Chromosome 4"/>
</dbReference>
<dbReference type="InterPro" id="IPR027417">
    <property type="entry name" value="P-loop_NTPase"/>
</dbReference>
<dbReference type="Pfam" id="PF13639">
    <property type="entry name" value="zf-RING_2"/>
    <property type="match status" value="1"/>
</dbReference>
<dbReference type="InterPro" id="IPR013083">
    <property type="entry name" value="Znf_RING/FYVE/PHD"/>
</dbReference>
<keyword evidence="1" id="KW-0479">Metal-binding</keyword>
<reference evidence="10" key="1">
    <citation type="submission" date="2020-10" db="EMBL/GenBank/DDBJ databases">
        <authorList>
            <person name="Roach M.J.R."/>
        </authorList>
    </citation>
    <scope>NUCLEOTIDE SEQUENCE</scope>
    <source>
        <strain evidence="10">CBS 1945</strain>
    </source>
</reference>
<dbReference type="SMART" id="SM00184">
    <property type="entry name" value="RING"/>
    <property type="match status" value="1"/>
</dbReference>
<evidence type="ECO:0000259" key="8">
    <source>
        <dbReference type="PROSITE" id="PS50089"/>
    </source>
</evidence>
<keyword evidence="2" id="KW-0547">Nucleotide-binding</keyword>
<evidence type="ECO:0000259" key="9">
    <source>
        <dbReference type="PROSITE" id="PS51194"/>
    </source>
</evidence>
<dbReference type="Gene3D" id="3.30.40.10">
    <property type="entry name" value="Zinc/RING finger domain, C3HC4 (zinc finger)"/>
    <property type="match status" value="1"/>
</dbReference>
<dbReference type="OrthoDB" id="5330228at2759"/>
<keyword evidence="5" id="KW-0862">Zinc</keyword>
<evidence type="ECO:0000256" key="3">
    <source>
        <dbReference type="ARBA" id="ARBA00022771"/>
    </source>
</evidence>
<dbReference type="GO" id="GO:0005634">
    <property type="term" value="C:nucleus"/>
    <property type="evidence" value="ECO:0007669"/>
    <property type="project" value="TreeGrafter"/>
</dbReference>
<dbReference type="GO" id="GO:0061630">
    <property type="term" value="F:ubiquitin protein ligase activity"/>
    <property type="evidence" value="ECO:0007669"/>
    <property type="project" value="TreeGrafter"/>
</dbReference>
<dbReference type="SUPFAM" id="SSF57850">
    <property type="entry name" value="RING/U-box"/>
    <property type="match status" value="1"/>
</dbReference>
<feature type="domain" description="RING-type" evidence="8">
    <location>
        <begin position="1277"/>
        <end position="1315"/>
    </location>
</feature>
<dbReference type="Pfam" id="PF00271">
    <property type="entry name" value="Helicase_C"/>
    <property type="match status" value="1"/>
</dbReference>
<dbReference type="GO" id="GO:0005524">
    <property type="term" value="F:ATP binding"/>
    <property type="evidence" value="ECO:0007669"/>
    <property type="project" value="InterPro"/>
</dbReference>
<proteinExistence type="predicted"/>
<evidence type="ECO:0000256" key="6">
    <source>
        <dbReference type="ARBA" id="ARBA00022840"/>
    </source>
</evidence>
<evidence type="ECO:0008006" key="12">
    <source>
        <dbReference type="Google" id="ProtNLM"/>
    </source>
</evidence>
<evidence type="ECO:0000256" key="4">
    <source>
        <dbReference type="ARBA" id="ARBA00022801"/>
    </source>
</evidence>
<evidence type="ECO:0000313" key="10">
    <source>
        <dbReference type="EMBL" id="QPG76675.1"/>
    </source>
</evidence>
<dbReference type="Gene3D" id="3.40.50.10810">
    <property type="entry name" value="Tandem AAA-ATPase domain"/>
    <property type="match status" value="2"/>
</dbReference>
<keyword evidence="11" id="KW-1185">Reference proteome</keyword>
<dbReference type="PROSITE" id="PS51194">
    <property type="entry name" value="HELICASE_CTER"/>
    <property type="match status" value="1"/>
</dbReference>
<dbReference type="Pfam" id="PF00176">
    <property type="entry name" value="SNF2-rel_dom"/>
    <property type="match status" value="1"/>
</dbReference>
<dbReference type="InterPro" id="IPR017907">
    <property type="entry name" value="Znf_RING_CS"/>
</dbReference>
<dbReference type="Gene3D" id="3.40.50.300">
    <property type="entry name" value="P-loop containing nucleotide triphosphate hydrolases"/>
    <property type="match status" value="1"/>
</dbReference>
<dbReference type="GO" id="GO:0006974">
    <property type="term" value="P:DNA damage response"/>
    <property type="evidence" value="ECO:0007669"/>
    <property type="project" value="TreeGrafter"/>
</dbReference>
<keyword evidence="6" id="KW-0067">ATP-binding</keyword>
<accession>A0A875S930</accession>
<evidence type="ECO:0000256" key="7">
    <source>
        <dbReference type="PROSITE-ProRule" id="PRU00175"/>
    </source>
</evidence>
<dbReference type="GO" id="GO:0000209">
    <property type="term" value="P:protein polyubiquitination"/>
    <property type="evidence" value="ECO:0007669"/>
    <property type="project" value="TreeGrafter"/>
</dbReference>
<dbReference type="GO" id="GO:0016787">
    <property type="term" value="F:hydrolase activity"/>
    <property type="evidence" value="ECO:0007669"/>
    <property type="project" value="UniProtKB-KW"/>
</dbReference>
<dbReference type="PANTHER" id="PTHR45865:SF1">
    <property type="entry name" value="E3 UBIQUITIN-PROTEIN LIGASE SHPRH"/>
    <property type="match status" value="1"/>
</dbReference>
<dbReference type="KEGG" id="bnn:FOA43_004069"/>
<dbReference type="InterPro" id="IPR059033">
    <property type="entry name" value="C144_05_dom"/>
</dbReference>
<dbReference type="PANTHER" id="PTHR45865">
    <property type="entry name" value="E3 UBIQUITIN-PROTEIN LIGASE SHPRH FAMILY MEMBER"/>
    <property type="match status" value="1"/>
</dbReference>
<dbReference type="PROSITE" id="PS00518">
    <property type="entry name" value="ZF_RING_1"/>
    <property type="match status" value="1"/>
</dbReference>
<dbReference type="InterPro" id="IPR001841">
    <property type="entry name" value="Znf_RING"/>
</dbReference>
<sequence>MSQIHAYVKSESIDFVRLTRYLSDVIDKKHSKYKKASRRFNSDPSKNYADFIRLVSGNIVIANSQLCCSDGRSVFAPLEQSLEELATTRIDIIMKFSKDDNGSFSIWSYPSGARGKEGKSFCLFVLDIGPESMPILLAQHGLFKPKFRHKRSLLVDRPHLTDLHIAVDSNDILTLGFNIQYQIDFKQSLDEFNSVDFIRYFTELSNFIMITDLTSYQKACNKNDQSERRMNLKPTEADFYSLITENTEKTAYDKERGPMSVPGIHKKLMGFQSQTLEWMLHHEGVELELVTSVDDRSKPKFEVCRVKSRLMSEAIDDETLSLQLDAYCFGWSRVRLLYDQENYYWFNMYTCNLCSRQYAIDTLKNVSQYRAPAQALLSEEMGLGKTVEVLSMIQMNPRPQTADFDVKKIDTFSGERYLSECKTTLIICPQTIIGQWLSEIREGSDLNVMIYEGISSYEREAQKANLKLKPEDIAKKLSAYDIVLVSYHTVSLELHRAVFMPTRRPKRRCTKKLKISIPGVTYDFNGKEHVEGSIEESSFEMTEASRQDDSSNIETDNEYERIDYSSPLMLLEFWRVVLDEVQMTASMNTNASKFARIIPRVHAWGVSGTLIKTGLEDLYSLLRFLRYSPIDRFASNSMESPWRNMTEDAPYYVFSRLFKSICLRHTKKMVADQIKLPKQSRIMLRAPFTSIERDNYDFLFGQFLTQVGLNENGEPSVEEYDPSRSYSCMRKWLIKLRQVCCHAQMGRAVYSKRREIEGSKGGSNDHGLVPGTLDEVLGDLIKAAHEKFCTDDRAIYALELKKGKIYEFLRRPEDSLKLFENVIPKIEGKAKEFEESSKKDDISRLRSWRELLHQAYFMLASSYYQHYRPMKPLPSTFAELNAMDAVDDEEKRIEIDTDLLSDEEKRYYNMENEYYNKADALLMHILEEPLKKVDECIEKMVEKFEKYRVYTIPVKQLPEELRNQFTECKSMDSAAAIKLVCKMNDEMLSENHSFNPQTSIFYSRAKRSLTQLNLQAHIINNWITRLVQLLQEPVTVDQKVDQLTGEEYGKTLVSQELADTYLEVLQTMLEDREHGIVSLEEIPSYRKKSISTKTRKKDDENAVVVNKTASRELFLKLDRIRKMYMPDGCFNSKYSLKLIWLESTNIEMDMRVTHGYSSAELLDVMHATSQSLKEEFDNQKKNIAQLRTKVFEVINDAFNARVNYFRALQIKSDSLVAYRPEDSFQPSGEPAYFALKAIDSIDESLRLLQNNLVRGRGRLRYLKSLEEGGGVEADSICVICRSQILVGVWTECGHKYCKDCLEEWMKNKPICPICKRILRKRDLYTFTCTQKQLKGGLVEDLEEKKEDNGMTEEKEDISGEIERLNNSKRMEKDIFKIYRSMDNDMLREIMSIQLAQSYGSKIDMILRQVLFLKKYEKGVQILVFSQWPEFLKLLGHAMVQNDILFLSSVEMSREMRSSAGRRGGKKKYLKGSGQIELFKTNPEFTCFLLNAKAQAAGLTLTNASHVFLCEPLVNLSLELQAISRVHRIGQMKPTTVWNFVIENTVEESIAYLSTKRRLELSRERSAQEIDVVDEDALGVTELSKNLDNLLDKNDGEVISNDDLWTSFFANKSVRIVDSIIGMHAKM</sequence>
<dbReference type="InterPro" id="IPR001650">
    <property type="entry name" value="Helicase_C-like"/>
</dbReference>
<dbReference type="CDD" id="cd18793">
    <property type="entry name" value="SF2_C_SNF"/>
    <property type="match status" value="1"/>
</dbReference>
<evidence type="ECO:0000256" key="5">
    <source>
        <dbReference type="ARBA" id="ARBA00022833"/>
    </source>
</evidence>
<dbReference type="SMART" id="SM00487">
    <property type="entry name" value="DEXDc"/>
    <property type="match status" value="1"/>
</dbReference>
<dbReference type="InterPro" id="IPR014001">
    <property type="entry name" value="Helicase_ATP-bd"/>
</dbReference>
<evidence type="ECO:0000256" key="1">
    <source>
        <dbReference type="ARBA" id="ARBA00022723"/>
    </source>
</evidence>
<dbReference type="RefSeq" id="XP_038780240.1">
    <property type="nucleotide sequence ID" value="XM_038924312.1"/>
</dbReference>
<feature type="domain" description="Helicase C-terminal" evidence="9">
    <location>
        <begin position="1404"/>
        <end position="1577"/>
    </location>
</feature>
<keyword evidence="4" id="KW-0378">Hydrolase</keyword>
<name>A0A875S930_EENNA</name>
<organism evidence="10 11">
    <name type="scientific">Eeniella nana</name>
    <name type="common">Yeast</name>
    <name type="synonym">Brettanomyces nanus</name>
    <dbReference type="NCBI Taxonomy" id="13502"/>
    <lineage>
        <taxon>Eukaryota</taxon>
        <taxon>Fungi</taxon>
        <taxon>Dikarya</taxon>
        <taxon>Ascomycota</taxon>
        <taxon>Saccharomycotina</taxon>
        <taxon>Pichiomycetes</taxon>
        <taxon>Pichiales</taxon>
        <taxon>Pichiaceae</taxon>
        <taxon>Brettanomyces</taxon>
    </lineage>
</organism>
<dbReference type="GeneID" id="62197469"/>
<keyword evidence="3 7" id="KW-0863">Zinc-finger</keyword>
<dbReference type="PROSITE" id="PS50089">
    <property type="entry name" value="ZF_RING_2"/>
    <property type="match status" value="1"/>
</dbReference>
<dbReference type="Pfam" id="PF26021">
    <property type="entry name" value="Ferritin_C144_05"/>
    <property type="match status" value="1"/>
</dbReference>
<evidence type="ECO:0000256" key="2">
    <source>
        <dbReference type="ARBA" id="ARBA00022741"/>
    </source>
</evidence>
<dbReference type="InterPro" id="IPR038718">
    <property type="entry name" value="SNF2-like_sf"/>
</dbReference>
<dbReference type="GO" id="GO:0008270">
    <property type="term" value="F:zinc ion binding"/>
    <property type="evidence" value="ECO:0007669"/>
    <property type="project" value="UniProtKB-KW"/>
</dbReference>
<dbReference type="SUPFAM" id="SSF52540">
    <property type="entry name" value="P-loop containing nucleoside triphosphate hydrolases"/>
    <property type="match status" value="2"/>
</dbReference>
<evidence type="ECO:0000313" key="11">
    <source>
        <dbReference type="Proteomes" id="UP000662931"/>
    </source>
</evidence>
<gene>
    <name evidence="10" type="ORF">FOA43_004069</name>
</gene>
<dbReference type="InterPro" id="IPR000330">
    <property type="entry name" value="SNF2_N"/>
</dbReference>
<dbReference type="InterPro" id="IPR052583">
    <property type="entry name" value="ATP-helicase/E3_Ub-Ligase"/>
</dbReference>
<dbReference type="EMBL" id="CP064815">
    <property type="protein sequence ID" value="QPG76675.1"/>
    <property type="molecule type" value="Genomic_DNA"/>
</dbReference>
<dbReference type="InterPro" id="IPR049730">
    <property type="entry name" value="SNF2/RAD54-like_C"/>
</dbReference>
<protein>
    <recommendedName>
        <fullName evidence="12">RING-type domain-containing protein</fullName>
    </recommendedName>
</protein>